<keyword evidence="4" id="KW-1185">Reference proteome</keyword>
<dbReference type="EMBL" id="CAJZBQ010000052">
    <property type="protein sequence ID" value="CAG9330787.1"/>
    <property type="molecule type" value="Genomic_DNA"/>
</dbReference>
<dbReference type="AlphaFoldDB" id="A0AAU9KC72"/>
<sequence>MNETNGEANPIQRSKTKQNTGHAHCEVCYAPLKKSPAKMQCSTCNRNFCKYHLRKNKDSTDNICVDCFKIQIKTETMSELERELNAYRDDISENNTEKSKIKEDLKIKTKIIQKWSESIKDNENQHMKRIAQLEQKINQETQINCYACSEIDSLEATLKNSKLAEEMWKKKLSTFQEEISEKSQIVDNEKENQDKLSDEINELNQQIKSYIPYGRLRSVTCNDCAKKIKRTFRDEIISGLRAEGRDSLIESVMAAKASIQAYAPPNEASSEKKWNPEEPREACHCIIT</sequence>
<dbReference type="SUPFAM" id="SSF57903">
    <property type="entry name" value="FYVE/PHD zinc finger"/>
    <property type="match status" value="1"/>
</dbReference>
<feature type="domain" description="E3 ubiquitin-protein ligase CHFR cysteine rich" evidence="2">
    <location>
        <begin position="17"/>
        <end position="150"/>
    </location>
</feature>
<dbReference type="InterPro" id="IPR011011">
    <property type="entry name" value="Znf_FYVE_PHD"/>
</dbReference>
<evidence type="ECO:0000313" key="3">
    <source>
        <dbReference type="EMBL" id="CAG9330787.1"/>
    </source>
</evidence>
<proteinExistence type="predicted"/>
<reference evidence="3" key="1">
    <citation type="submission" date="2021-09" db="EMBL/GenBank/DDBJ databases">
        <authorList>
            <consortium name="AG Swart"/>
            <person name="Singh M."/>
            <person name="Singh A."/>
            <person name="Seah K."/>
            <person name="Emmerich C."/>
        </authorList>
    </citation>
    <scope>NUCLEOTIDE SEQUENCE</scope>
    <source>
        <strain evidence="3">ATCC30299</strain>
    </source>
</reference>
<evidence type="ECO:0000256" key="1">
    <source>
        <dbReference type="SAM" id="Coils"/>
    </source>
</evidence>
<dbReference type="Proteomes" id="UP001162131">
    <property type="component" value="Unassembled WGS sequence"/>
</dbReference>
<accession>A0AAU9KC72</accession>
<evidence type="ECO:0000259" key="2">
    <source>
        <dbReference type="Pfam" id="PF17979"/>
    </source>
</evidence>
<feature type="coiled-coil region" evidence="1">
    <location>
        <begin position="70"/>
        <end position="143"/>
    </location>
</feature>
<dbReference type="InterPro" id="IPR040909">
    <property type="entry name" value="CHFR_Znf-CRD"/>
</dbReference>
<name>A0AAU9KC72_9CILI</name>
<protein>
    <recommendedName>
        <fullName evidence="2">E3 ubiquitin-protein ligase CHFR cysteine rich domain-containing protein</fullName>
    </recommendedName>
</protein>
<dbReference type="Pfam" id="PF17979">
    <property type="entry name" value="zf-CRD"/>
    <property type="match status" value="1"/>
</dbReference>
<comment type="caution">
    <text evidence="3">The sequence shown here is derived from an EMBL/GenBank/DDBJ whole genome shotgun (WGS) entry which is preliminary data.</text>
</comment>
<keyword evidence="1" id="KW-0175">Coiled coil</keyword>
<evidence type="ECO:0000313" key="4">
    <source>
        <dbReference type="Proteomes" id="UP001162131"/>
    </source>
</evidence>
<gene>
    <name evidence="3" type="ORF">BSTOLATCC_MIC52201</name>
</gene>
<organism evidence="3 4">
    <name type="scientific">Blepharisma stoltei</name>
    <dbReference type="NCBI Taxonomy" id="1481888"/>
    <lineage>
        <taxon>Eukaryota</taxon>
        <taxon>Sar</taxon>
        <taxon>Alveolata</taxon>
        <taxon>Ciliophora</taxon>
        <taxon>Postciliodesmatophora</taxon>
        <taxon>Heterotrichea</taxon>
        <taxon>Heterotrichida</taxon>
        <taxon>Blepharismidae</taxon>
        <taxon>Blepharisma</taxon>
    </lineage>
</organism>